<sequence>MFGLTTDEVKVTAAAREHLKRVVGGHAGLRLMILKGKGCGGNEYDLRGVTNDTIDPTDDRLEVEEGLTIFIPKTDVLMLFGTTIDYVEDSVGNRRIEIINPNEKGKCGCGLSVSF</sequence>
<organism evidence="3 4">
    <name type="scientific">Micavibrio aeruginosavorus</name>
    <dbReference type="NCBI Taxonomy" id="349221"/>
    <lineage>
        <taxon>Bacteria</taxon>
        <taxon>Pseudomonadati</taxon>
        <taxon>Bdellovibrionota</taxon>
        <taxon>Bdellovibrionia</taxon>
        <taxon>Bdellovibrionales</taxon>
        <taxon>Pseudobdellovibrionaceae</taxon>
        <taxon>Micavibrio</taxon>
    </lineage>
</organism>
<evidence type="ECO:0000313" key="4">
    <source>
        <dbReference type="Proteomes" id="UP000249739"/>
    </source>
</evidence>
<dbReference type="Pfam" id="PF01521">
    <property type="entry name" value="Fe-S_biosyn"/>
    <property type="match status" value="1"/>
</dbReference>
<dbReference type="PANTHER" id="PTHR10072">
    <property type="entry name" value="IRON-SULFUR CLUSTER ASSEMBLY PROTEIN"/>
    <property type="match status" value="1"/>
</dbReference>
<evidence type="ECO:0000259" key="2">
    <source>
        <dbReference type="Pfam" id="PF01521"/>
    </source>
</evidence>
<dbReference type="Gene3D" id="2.60.300.12">
    <property type="entry name" value="HesB-like domain"/>
    <property type="match status" value="1"/>
</dbReference>
<proteinExistence type="inferred from homology"/>
<dbReference type="InterPro" id="IPR050322">
    <property type="entry name" value="Fe-S_cluster_asmbl/transfer"/>
</dbReference>
<dbReference type="AlphaFoldDB" id="A0A2W5HGN1"/>
<accession>A0A2W5HGN1</accession>
<dbReference type="GO" id="GO:0005737">
    <property type="term" value="C:cytoplasm"/>
    <property type="evidence" value="ECO:0007669"/>
    <property type="project" value="TreeGrafter"/>
</dbReference>
<feature type="domain" description="Core" evidence="2">
    <location>
        <begin position="8"/>
        <end position="110"/>
    </location>
</feature>
<dbReference type="GO" id="GO:0051537">
    <property type="term" value="F:2 iron, 2 sulfur cluster binding"/>
    <property type="evidence" value="ECO:0007669"/>
    <property type="project" value="TreeGrafter"/>
</dbReference>
<comment type="caution">
    <text evidence="3">The sequence shown here is derived from an EMBL/GenBank/DDBJ whole genome shotgun (WGS) entry which is preliminary data.</text>
</comment>
<evidence type="ECO:0000313" key="3">
    <source>
        <dbReference type="EMBL" id="PZP54762.1"/>
    </source>
</evidence>
<dbReference type="SUPFAM" id="SSF89360">
    <property type="entry name" value="HesB-like domain"/>
    <property type="match status" value="1"/>
</dbReference>
<reference evidence="3 4" key="1">
    <citation type="submission" date="2017-08" db="EMBL/GenBank/DDBJ databases">
        <title>Infants hospitalized years apart are colonized by the same room-sourced microbial strains.</title>
        <authorList>
            <person name="Brooks B."/>
            <person name="Olm M.R."/>
            <person name="Firek B.A."/>
            <person name="Baker R."/>
            <person name="Thomas B.C."/>
            <person name="Morowitz M.J."/>
            <person name="Banfield J.F."/>
        </authorList>
    </citation>
    <scope>NUCLEOTIDE SEQUENCE [LARGE SCALE GENOMIC DNA]</scope>
    <source>
        <strain evidence="3">S2_006_000_R2_64</strain>
    </source>
</reference>
<protein>
    <recommendedName>
        <fullName evidence="2">Core domain-containing protein</fullName>
    </recommendedName>
</protein>
<dbReference type="NCBIfam" id="TIGR00049">
    <property type="entry name" value="iron-sulfur cluster assembly accessory protein"/>
    <property type="match status" value="1"/>
</dbReference>
<dbReference type="PANTHER" id="PTHR10072:SF41">
    <property type="entry name" value="IRON-SULFUR CLUSTER ASSEMBLY 1 HOMOLOG, MITOCHONDRIAL"/>
    <property type="match status" value="1"/>
</dbReference>
<comment type="similarity">
    <text evidence="1">Belongs to the HesB/IscA family.</text>
</comment>
<dbReference type="GO" id="GO:0016226">
    <property type="term" value="P:iron-sulfur cluster assembly"/>
    <property type="evidence" value="ECO:0007669"/>
    <property type="project" value="InterPro"/>
</dbReference>
<evidence type="ECO:0000256" key="1">
    <source>
        <dbReference type="ARBA" id="ARBA00006718"/>
    </source>
</evidence>
<gene>
    <name evidence="3" type="ORF">DI586_08905</name>
</gene>
<dbReference type="InterPro" id="IPR000361">
    <property type="entry name" value="ATAP_core_dom"/>
</dbReference>
<dbReference type="InterPro" id="IPR016092">
    <property type="entry name" value="ATAP"/>
</dbReference>
<dbReference type="InterPro" id="IPR035903">
    <property type="entry name" value="HesB-like_dom_sf"/>
</dbReference>
<dbReference type="EMBL" id="QFOT01000111">
    <property type="protein sequence ID" value="PZP54762.1"/>
    <property type="molecule type" value="Genomic_DNA"/>
</dbReference>
<name>A0A2W5HGN1_9BACT</name>
<dbReference type="Proteomes" id="UP000249739">
    <property type="component" value="Unassembled WGS sequence"/>
</dbReference>